<reference evidence="3" key="1">
    <citation type="submission" date="2013-04" db="EMBL/GenBank/DDBJ databases">
        <title>The Genome Sequence of Fonticula alba ATCC 38817.</title>
        <authorList>
            <consortium name="The Broad Institute Genomics Platform"/>
            <person name="Russ C."/>
            <person name="Cuomo C."/>
            <person name="Burger G."/>
            <person name="Gray M.W."/>
            <person name="Holland P.W.H."/>
            <person name="King N."/>
            <person name="Lang F.B.F."/>
            <person name="Roger A.J."/>
            <person name="Ruiz-Trillo I."/>
            <person name="Brown M."/>
            <person name="Walker B."/>
            <person name="Young S."/>
            <person name="Zeng Q."/>
            <person name="Gargeya S."/>
            <person name="Fitzgerald M."/>
            <person name="Haas B."/>
            <person name="Abouelleil A."/>
            <person name="Allen A.W."/>
            <person name="Alvarado L."/>
            <person name="Arachchi H.M."/>
            <person name="Berlin A.M."/>
            <person name="Chapman S.B."/>
            <person name="Gainer-Dewar J."/>
            <person name="Goldberg J."/>
            <person name="Griggs A."/>
            <person name="Gujja S."/>
            <person name="Hansen M."/>
            <person name="Howarth C."/>
            <person name="Imamovic A."/>
            <person name="Ireland A."/>
            <person name="Larimer J."/>
            <person name="McCowan C."/>
            <person name="Murphy C."/>
            <person name="Pearson M."/>
            <person name="Poon T.W."/>
            <person name="Priest M."/>
            <person name="Roberts A."/>
            <person name="Saif S."/>
            <person name="Shea T."/>
            <person name="Sisk P."/>
            <person name="Sykes S."/>
            <person name="Wortman J."/>
            <person name="Nusbaum C."/>
            <person name="Birren B."/>
        </authorList>
    </citation>
    <scope>NUCLEOTIDE SEQUENCE [LARGE SCALE GENOMIC DNA]</scope>
    <source>
        <strain evidence="3">ATCC 38817</strain>
    </source>
</reference>
<organism evidence="3">
    <name type="scientific">Fonticula alba</name>
    <name type="common">Slime mold</name>
    <dbReference type="NCBI Taxonomy" id="691883"/>
    <lineage>
        <taxon>Eukaryota</taxon>
        <taxon>Rotosphaerida</taxon>
        <taxon>Fonticulaceae</taxon>
        <taxon>Fonticula</taxon>
    </lineage>
</organism>
<evidence type="ECO:0000256" key="2">
    <source>
        <dbReference type="SAM" id="Phobius"/>
    </source>
</evidence>
<evidence type="ECO:0000313" key="3">
    <source>
        <dbReference type="EMBL" id="KCV72048.1"/>
    </source>
</evidence>
<feature type="compositionally biased region" description="Gly residues" evidence="1">
    <location>
        <begin position="46"/>
        <end position="56"/>
    </location>
</feature>
<protein>
    <recommendedName>
        <fullName evidence="5">Vesicle transport protein</fullName>
    </recommendedName>
</protein>
<dbReference type="GeneID" id="20526181"/>
<feature type="transmembrane region" description="Helical" evidence="2">
    <location>
        <begin position="155"/>
        <end position="182"/>
    </location>
</feature>
<evidence type="ECO:0000256" key="1">
    <source>
        <dbReference type="SAM" id="MobiDB-lite"/>
    </source>
</evidence>
<sequence length="272" mass="26795">MSFSLPRLFGEPGPGSGAPVSGLSLSEQLSALTGGDPHGPRPAGAPGSGSGPGSGPGPSTARVNPLLPGGSRSMLSGLQQALLPQHLVPTPAAGPGAGSAPEAGDSFFGRIYQSGRRKFDSVVLMSALLLSSAALFVTALFSLPAMFILRPAKPALAFSAASLLFLGALYAGGALSALVAALSSSGGGGGGGGSTSSGPGIRLPGAALGIAYLAITLLTVVFCLTRQSVLLVFPLFVGQILLLGWLVYRVGLGFFMGALKGAASVGRSVLPV</sequence>
<accession>A0A058ZDP3</accession>
<gene>
    <name evidence="3" type="ORF">H696_01456</name>
</gene>
<keyword evidence="2" id="KW-0812">Transmembrane</keyword>
<proteinExistence type="predicted"/>
<feature type="transmembrane region" description="Helical" evidence="2">
    <location>
        <begin position="228"/>
        <end position="248"/>
    </location>
</feature>
<dbReference type="AlphaFoldDB" id="A0A058ZDP3"/>
<feature type="region of interest" description="Disordered" evidence="1">
    <location>
        <begin position="1"/>
        <end position="69"/>
    </location>
</feature>
<dbReference type="Proteomes" id="UP000030693">
    <property type="component" value="Unassembled WGS sequence"/>
</dbReference>
<feature type="transmembrane region" description="Helical" evidence="2">
    <location>
        <begin position="122"/>
        <end position="149"/>
    </location>
</feature>
<evidence type="ECO:0000313" key="4">
    <source>
        <dbReference type="Proteomes" id="UP000030693"/>
    </source>
</evidence>
<dbReference type="RefSeq" id="XP_009493626.1">
    <property type="nucleotide sequence ID" value="XM_009495351.1"/>
</dbReference>
<dbReference type="EMBL" id="KB932202">
    <property type="protein sequence ID" value="KCV72048.1"/>
    <property type="molecule type" value="Genomic_DNA"/>
</dbReference>
<keyword evidence="4" id="KW-1185">Reference proteome</keyword>
<evidence type="ECO:0008006" key="5">
    <source>
        <dbReference type="Google" id="ProtNLM"/>
    </source>
</evidence>
<keyword evidence="2" id="KW-1133">Transmembrane helix</keyword>
<name>A0A058ZDP3_FONAL</name>
<keyword evidence="2" id="KW-0472">Membrane</keyword>
<feature type="transmembrane region" description="Helical" evidence="2">
    <location>
        <begin position="203"/>
        <end position="222"/>
    </location>
</feature>